<evidence type="ECO:0000313" key="4">
    <source>
        <dbReference type="Proteomes" id="UP000236333"/>
    </source>
</evidence>
<name>A0A2J7ZFL8_9CHLO</name>
<dbReference type="InterPro" id="IPR000595">
    <property type="entry name" value="cNMP-bd_dom"/>
</dbReference>
<reference evidence="3 4" key="1">
    <citation type="journal article" date="2017" name="Mol. Biol. Evol.">
        <title>The 4-celled Tetrabaena socialis nuclear genome reveals the essential components for genetic control of cell number at the origin of multicellularity in the volvocine lineage.</title>
        <authorList>
            <person name="Featherston J."/>
            <person name="Arakaki Y."/>
            <person name="Hanschen E.R."/>
            <person name="Ferris P.J."/>
            <person name="Michod R.E."/>
            <person name="Olson B.J.S.C."/>
            <person name="Nozaki H."/>
            <person name="Durand P.M."/>
        </authorList>
    </citation>
    <scope>NUCLEOTIDE SEQUENCE [LARGE SCALE GENOMIC DNA]</scope>
    <source>
        <strain evidence="3 4">NIES-571</strain>
    </source>
</reference>
<dbReference type="AlphaFoldDB" id="A0A2J7ZFL8"/>
<accession>A0A2J7ZFL8</accession>
<dbReference type="PANTHER" id="PTHR23011:SF28">
    <property type="entry name" value="CYCLIC NUCLEOTIDE-BINDING DOMAIN CONTAINING PROTEIN"/>
    <property type="match status" value="1"/>
</dbReference>
<feature type="non-terminal residue" evidence="3">
    <location>
        <position position="1"/>
    </location>
</feature>
<protein>
    <recommendedName>
        <fullName evidence="2">Cyclic nucleotide-binding domain-containing protein</fullName>
    </recommendedName>
</protein>
<feature type="region of interest" description="Disordered" evidence="1">
    <location>
        <begin position="113"/>
        <end position="135"/>
    </location>
</feature>
<dbReference type="PANTHER" id="PTHR23011">
    <property type="entry name" value="CYCLIC NUCLEOTIDE-BINDING DOMAIN CONTAINING PROTEIN"/>
    <property type="match status" value="1"/>
</dbReference>
<evidence type="ECO:0000256" key="1">
    <source>
        <dbReference type="SAM" id="MobiDB-lite"/>
    </source>
</evidence>
<dbReference type="CDD" id="cd00038">
    <property type="entry name" value="CAP_ED"/>
    <property type="match status" value="1"/>
</dbReference>
<dbReference type="InterPro" id="IPR014710">
    <property type="entry name" value="RmlC-like_jellyroll"/>
</dbReference>
<dbReference type="PROSITE" id="PS50042">
    <property type="entry name" value="CNMP_BINDING_3"/>
    <property type="match status" value="1"/>
</dbReference>
<dbReference type="Proteomes" id="UP000236333">
    <property type="component" value="Unassembled WGS sequence"/>
</dbReference>
<keyword evidence="4" id="KW-1185">Reference proteome</keyword>
<proteinExistence type="predicted"/>
<dbReference type="EMBL" id="PGGS01004230">
    <property type="protein sequence ID" value="PNG99071.1"/>
    <property type="molecule type" value="Genomic_DNA"/>
</dbReference>
<comment type="caution">
    <text evidence="3">The sequence shown here is derived from an EMBL/GenBank/DDBJ whole genome shotgun (WGS) entry which is preliminary data.</text>
</comment>
<feature type="domain" description="Cyclic nucleotide-binding" evidence="2">
    <location>
        <begin position="31"/>
        <end position="79"/>
    </location>
</feature>
<organism evidence="3 4">
    <name type="scientific">Tetrabaena socialis</name>
    <dbReference type="NCBI Taxonomy" id="47790"/>
    <lineage>
        <taxon>Eukaryota</taxon>
        <taxon>Viridiplantae</taxon>
        <taxon>Chlorophyta</taxon>
        <taxon>core chlorophytes</taxon>
        <taxon>Chlorophyceae</taxon>
        <taxon>CS clade</taxon>
        <taxon>Chlamydomonadales</taxon>
        <taxon>Tetrabaenaceae</taxon>
        <taxon>Tetrabaena</taxon>
    </lineage>
</organism>
<dbReference type="InterPro" id="IPR018490">
    <property type="entry name" value="cNMP-bd_dom_sf"/>
</dbReference>
<sequence length="199" mass="19331">VIALEALRRGTDAARDDLAAERLAVLSALEPLRGLSEENQRQLALGCAVLSYDANQTVVRQGQAVDALHVVLEGEIRLMDDPDDLAAPPAATPAAATAAAAPSAASSSPFTAAAASGGAAEPPGGAASSGGAASGGGAVPSLRARRAVASLAALSLLGPGGSFGEGVLGYPEDPPATAGGAVYGATAVTSRACRLIVLP</sequence>
<evidence type="ECO:0000313" key="3">
    <source>
        <dbReference type="EMBL" id="PNG99071.1"/>
    </source>
</evidence>
<feature type="non-terminal residue" evidence="3">
    <location>
        <position position="199"/>
    </location>
</feature>
<dbReference type="OrthoDB" id="546434at2759"/>
<gene>
    <name evidence="3" type="ORF">TSOC_015156</name>
</gene>
<dbReference type="Gene3D" id="2.60.120.10">
    <property type="entry name" value="Jelly Rolls"/>
    <property type="match status" value="1"/>
</dbReference>
<dbReference type="SUPFAM" id="SSF51206">
    <property type="entry name" value="cAMP-binding domain-like"/>
    <property type="match status" value="1"/>
</dbReference>
<evidence type="ECO:0000259" key="2">
    <source>
        <dbReference type="PROSITE" id="PS50042"/>
    </source>
</evidence>
<feature type="compositionally biased region" description="Low complexity" evidence="1">
    <location>
        <begin position="113"/>
        <end position="131"/>
    </location>
</feature>